<evidence type="ECO:0000313" key="2">
    <source>
        <dbReference type="EMBL" id="KAJ4440538.1"/>
    </source>
</evidence>
<accession>A0ABQ8T3K1</accession>
<evidence type="ECO:0000313" key="3">
    <source>
        <dbReference type="Proteomes" id="UP001148838"/>
    </source>
</evidence>
<organism evidence="2 3">
    <name type="scientific">Periplaneta americana</name>
    <name type="common">American cockroach</name>
    <name type="synonym">Blatta americana</name>
    <dbReference type="NCBI Taxonomy" id="6978"/>
    <lineage>
        <taxon>Eukaryota</taxon>
        <taxon>Metazoa</taxon>
        <taxon>Ecdysozoa</taxon>
        <taxon>Arthropoda</taxon>
        <taxon>Hexapoda</taxon>
        <taxon>Insecta</taxon>
        <taxon>Pterygota</taxon>
        <taxon>Neoptera</taxon>
        <taxon>Polyneoptera</taxon>
        <taxon>Dictyoptera</taxon>
        <taxon>Blattodea</taxon>
        <taxon>Blattoidea</taxon>
        <taxon>Blattidae</taxon>
        <taxon>Blattinae</taxon>
        <taxon>Periplaneta</taxon>
    </lineage>
</organism>
<feature type="region of interest" description="Disordered" evidence="1">
    <location>
        <begin position="30"/>
        <end position="66"/>
    </location>
</feature>
<reference evidence="2 3" key="1">
    <citation type="journal article" date="2022" name="Allergy">
        <title>Genome assembly and annotation of Periplaneta americana reveal a comprehensive cockroach allergen profile.</title>
        <authorList>
            <person name="Wang L."/>
            <person name="Xiong Q."/>
            <person name="Saelim N."/>
            <person name="Wang L."/>
            <person name="Nong W."/>
            <person name="Wan A.T."/>
            <person name="Shi M."/>
            <person name="Liu X."/>
            <person name="Cao Q."/>
            <person name="Hui J.H.L."/>
            <person name="Sookrung N."/>
            <person name="Leung T.F."/>
            <person name="Tungtrongchitr A."/>
            <person name="Tsui S.K.W."/>
        </authorList>
    </citation>
    <scope>NUCLEOTIDE SEQUENCE [LARGE SCALE GENOMIC DNA]</scope>
    <source>
        <strain evidence="2">PWHHKU_190912</strain>
    </source>
</reference>
<proteinExistence type="predicted"/>
<protein>
    <submittedName>
        <fullName evidence="2">Uncharacterized protein</fullName>
    </submittedName>
</protein>
<feature type="compositionally biased region" description="Basic and acidic residues" evidence="1">
    <location>
        <begin position="30"/>
        <end position="49"/>
    </location>
</feature>
<gene>
    <name evidence="2" type="ORF">ANN_08679</name>
</gene>
<name>A0ABQ8T3K1_PERAM</name>
<comment type="caution">
    <text evidence="2">The sequence shown here is derived from an EMBL/GenBank/DDBJ whole genome shotgun (WGS) entry which is preliminary data.</text>
</comment>
<keyword evidence="3" id="KW-1185">Reference proteome</keyword>
<sequence>MTGLCEGGNEPPDSLKAIIKKALEKKISKKDNEFVQQKSRGDFSSEKRNLKISRKTKNNSRRENNGEDRETYCLYCVKSYSECAPGDSAWSLSRQTRWATDPELRSGLGWIPLWSLVSSEVSHSLGTEAGWSMASQWRVLGINPFDLITPL</sequence>
<dbReference type="EMBL" id="JAJSOF020000017">
    <property type="protein sequence ID" value="KAJ4440538.1"/>
    <property type="molecule type" value="Genomic_DNA"/>
</dbReference>
<feature type="compositionally biased region" description="Basic residues" evidence="1">
    <location>
        <begin position="50"/>
        <end position="59"/>
    </location>
</feature>
<dbReference type="Proteomes" id="UP001148838">
    <property type="component" value="Unassembled WGS sequence"/>
</dbReference>
<evidence type="ECO:0000256" key="1">
    <source>
        <dbReference type="SAM" id="MobiDB-lite"/>
    </source>
</evidence>